<accession>A0A397UJI6</accession>
<name>A0A397UJI6_9GLOM</name>
<evidence type="ECO:0000256" key="1">
    <source>
        <dbReference type="SAM" id="Phobius"/>
    </source>
</evidence>
<comment type="caution">
    <text evidence="2">The sequence shown here is derived from an EMBL/GenBank/DDBJ whole genome shotgun (WGS) entry which is preliminary data.</text>
</comment>
<evidence type="ECO:0000313" key="2">
    <source>
        <dbReference type="EMBL" id="RIB10390.1"/>
    </source>
</evidence>
<keyword evidence="1" id="KW-1133">Transmembrane helix</keyword>
<keyword evidence="1" id="KW-0472">Membrane</keyword>
<organism evidence="2 3">
    <name type="scientific">Gigaspora rosea</name>
    <dbReference type="NCBI Taxonomy" id="44941"/>
    <lineage>
        <taxon>Eukaryota</taxon>
        <taxon>Fungi</taxon>
        <taxon>Fungi incertae sedis</taxon>
        <taxon>Mucoromycota</taxon>
        <taxon>Glomeromycotina</taxon>
        <taxon>Glomeromycetes</taxon>
        <taxon>Diversisporales</taxon>
        <taxon>Gigasporaceae</taxon>
        <taxon>Gigaspora</taxon>
    </lineage>
</organism>
<evidence type="ECO:0000313" key="3">
    <source>
        <dbReference type="Proteomes" id="UP000266673"/>
    </source>
</evidence>
<reference evidence="2 3" key="1">
    <citation type="submission" date="2018-06" db="EMBL/GenBank/DDBJ databases">
        <title>Comparative genomics reveals the genomic features of Rhizophagus irregularis, R. cerebriforme, R. diaphanum and Gigaspora rosea, and their symbiotic lifestyle signature.</title>
        <authorList>
            <person name="Morin E."/>
            <person name="San Clemente H."/>
            <person name="Chen E.C.H."/>
            <person name="De La Providencia I."/>
            <person name="Hainaut M."/>
            <person name="Kuo A."/>
            <person name="Kohler A."/>
            <person name="Murat C."/>
            <person name="Tang N."/>
            <person name="Roy S."/>
            <person name="Loubradou J."/>
            <person name="Henrissat B."/>
            <person name="Grigoriev I.V."/>
            <person name="Corradi N."/>
            <person name="Roux C."/>
            <person name="Martin F.M."/>
        </authorList>
    </citation>
    <scope>NUCLEOTIDE SEQUENCE [LARGE SCALE GENOMIC DNA]</scope>
    <source>
        <strain evidence="2 3">DAOM 194757</strain>
    </source>
</reference>
<gene>
    <name evidence="2" type="ORF">C2G38_2206256</name>
</gene>
<feature type="transmembrane region" description="Helical" evidence="1">
    <location>
        <begin position="6"/>
        <end position="25"/>
    </location>
</feature>
<protein>
    <recommendedName>
        <fullName evidence="4">Transmembrane protein</fullName>
    </recommendedName>
</protein>
<keyword evidence="3" id="KW-1185">Reference proteome</keyword>
<evidence type="ECO:0008006" key="4">
    <source>
        <dbReference type="Google" id="ProtNLM"/>
    </source>
</evidence>
<feature type="transmembrane region" description="Helical" evidence="1">
    <location>
        <begin position="63"/>
        <end position="85"/>
    </location>
</feature>
<dbReference type="Proteomes" id="UP000266673">
    <property type="component" value="Unassembled WGS sequence"/>
</dbReference>
<dbReference type="EMBL" id="QKWP01001256">
    <property type="protein sequence ID" value="RIB10390.1"/>
    <property type="molecule type" value="Genomic_DNA"/>
</dbReference>
<sequence>MGLDRCFFSWSLLFGAVILGVSSFWSRRSGRLRSWNCHSGVIVLGDEIVVVLGFLVMDTNISLFLGILFLEVVVLGAVVLGVSFLI</sequence>
<keyword evidence="1" id="KW-0812">Transmembrane</keyword>
<proteinExistence type="predicted"/>
<dbReference type="AlphaFoldDB" id="A0A397UJI6"/>